<organism evidence="1 2">
    <name type="scientific">Holotrichia oblita</name>
    <name type="common">Chafer beetle</name>
    <dbReference type="NCBI Taxonomy" id="644536"/>
    <lineage>
        <taxon>Eukaryota</taxon>
        <taxon>Metazoa</taxon>
        <taxon>Ecdysozoa</taxon>
        <taxon>Arthropoda</taxon>
        <taxon>Hexapoda</taxon>
        <taxon>Insecta</taxon>
        <taxon>Pterygota</taxon>
        <taxon>Neoptera</taxon>
        <taxon>Endopterygota</taxon>
        <taxon>Coleoptera</taxon>
        <taxon>Polyphaga</taxon>
        <taxon>Scarabaeiformia</taxon>
        <taxon>Scarabaeidae</taxon>
        <taxon>Melolonthinae</taxon>
        <taxon>Holotrichia</taxon>
    </lineage>
</organism>
<evidence type="ECO:0000313" key="2">
    <source>
        <dbReference type="Proteomes" id="UP001056778"/>
    </source>
</evidence>
<name>A0ACB9TB90_HOLOL</name>
<dbReference type="EMBL" id="CM043018">
    <property type="protein sequence ID" value="KAI4463945.1"/>
    <property type="molecule type" value="Genomic_DNA"/>
</dbReference>
<gene>
    <name evidence="1" type="ORF">MML48_4g00009931</name>
</gene>
<keyword evidence="2" id="KW-1185">Reference proteome</keyword>
<dbReference type="Proteomes" id="UP001056778">
    <property type="component" value="Chromosome 4"/>
</dbReference>
<accession>A0ACB9TB90</accession>
<sequence>MPPTQNERPQDVSPPDSEILLYPHAPSPIDLTSLSTTVSEISNDVPVSPTLYEVIEIPREPTLKELVQRATGLDDISEATTVKLQVISIDVSLQYLSYHTPLLQELILDGSVISSLRDLGCGLKCLKILRVNRCGLKHVDGTFGIDTLEELYATKNSIQDISPCVNLPKIKVIDVRKNCLADISALTFLTLCPVLEHMWLEDNEDIVDYPKYRQTVKNLIPNLKTLTGNHLLQRIFPRLNINPQQSTSSSSSTSEGTYMVGFPPKILSPRRQSTSGESPRDTIQDPYVKVYLLCQNKRIKKKKTSVKKNTLSPVYNEALVFDVPFENVEDVSLIIKVIDYDRIGSNELMGCTAIGSSFIGIGREHWLEMLDNPRRPVAQWYTLTESIPGHIPQASNSNPISLNCINSRRFSPDSEILLYPHAPSPIDLTSLSTTVSEISNDVPVSPTLYEVIEIPREPTLKELVQRATGLDDISEATTVKLQVISIDVSLQYLSYHTPLLQELILDGSVISSLRDLGCGLKCLKILRVNRCGLKHVDGTFGIDTLEELYATKNSIQDISPCVNLPKIKVIDVRKNCLADISALTFLTLCPVLEHMWLEDNEDIVDYPKYRQTVKNLIPNLKTLDGQPFTAEECMSLPKQTEEEGNHQSPRKERIFPRLNINPQQSTSSSSSTSEGTYMVGFPPKILSPRRQSTSGESPRDTIQGLCLHFDDENSQIVQHFPTEVELCGIFEVSDRGKFDHTKLKDTIENVIITDNPLYLKVTIGANSDVQASFIVNNKLEAANIDILTEEDLYSQFLHIRLKAQLPLICNPAEDNIKDALQELRQHFEGKVAFQFQKEHVFLLENGINGISSDSTVEDLCKQQSMGNDVFNKNNTTLDVLQVDMFKKVSQEVITEPKKNHAPILCVDKKKYESLVMVLNLDALSLIHRNLPLKNVYEILVSSLYRNIVIIKRTILKHFQQSGGDHSKISYPEIFHFYPQECGHFVTRVYAKNESECSLERDRKNLHTRLLLSPTHPIFRRVNKYLFKGEQHINSPLINPHEGLKPTTNGKLRPNFIVLSSKFHIDFPPYRPKTYYLELCRYYHFVFSFNYRKQQFLFNYAISGGDVAIIRGIYKYYHYNQDKMDDNGWGCAYRSLQTLASWFHLQGYTDKSVPTFKDIQKCLVDIGDKPSNFIGSRQWIGSTEVNFVLESLLNITCKILYCSSGEEVAARGPELLNHFQMHGSPIMIGGGVLAHTILGVDYNRQTGSIKFLILDPHYVGNENLHVIQNKGWVGWKGSEFWDKTAYYNMCLPQVPRCV</sequence>
<evidence type="ECO:0000313" key="1">
    <source>
        <dbReference type="EMBL" id="KAI4463945.1"/>
    </source>
</evidence>
<comment type="caution">
    <text evidence="1">The sequence shown here is derived from an EMBL/GenBank/DDBJ whole genome shotgun (WGS) entry which is preliminary data.</text>
</comment>
<reference evidence="1" key="1">
    <citation type="submission" date="2022-04" db="EMBL/GenBank/DDBJ databases">
        <title>Chromosome-scale genome assembly of Holotrichia oblita Faldermann.</title>
        <authorList>
            <person name="Rongchong L."/>
        </authorList>
    </citation>
    <scope>NUCLEOTIDE SEQUENCE</scope>
    <source>
        <strain evidence="1">81SQS9</strain>
    </source>
</reference>
<proteinExistence type="predicted"/>
<protein>
    <submittedName>
        <fullName evidence="1">Peptidase family c78</fullName>
    </submittedName>
</protein>